<evidence type="ECO:0000259" key="2">
    <source>
        <dbReference type="PROSITE" id="PS50191"/>
    </source>
</evidence>
<feature type="compositionally biased region" description="Acidic residues" evidence="1">
    <location>
        <begin position="1006"/>
        <end position="1020"/>
    </location>
</feature>
<protein>
    <recommendedName>
        <fullName evidence="2">CRAL-TRIO domain-containing protein</fullName>
    </recommendedName>
</protein>
<evidence type="ECO:0000313" key="4">
    <source>
        <dbReference type="Proteomes" id="UP000649617"/>
    </source>
</evidence>
<feature type="region of interest" description="Disordered" evidence="1">
    <location>
        <begin position="1003"/>
        <end position="1039"/>
    </location>
</feature>
<dbReference type="PANTHER" id="PTHR45657">
    <property type="entry name" value="CRAL-TRIO DOMAIN-CONTAINING PROTEIN YKL091C-RELATED"/>
    <property type="match status" value="1"/>
</dbReference>
<feature type="domain" description="CRAL-TRIO" evidence="2">
    <location>
        <begin position="91"/>
        <end position="232"/>
    </location>
</feature>
<dbReference type="InterPro" id="IPR001251">
    <property type="entry name" value="CRAL-TRIO_dom"/>
</dbReference>
<name>A0A812RQS1_SYMPI</name>
<dbReference type="Gene3D" id="3.40.525.10">
    <property type="entry name" value="CRAL-TRIO lipid binding domain"/>
    <property type="match status" value="1"/>
</dbReference>
<dbReference type="SUPFAM" id="SSF52087">
    <property type="entry name" value="CRAL/TRIO domain"/>
    <property type="match status" value="1"/>
</dbReference>
<dbReference type="PANTHER" id="PTHR45657:SF1">
    <property type="entry name" value="CRAL-TRIO DOMAIN-CONTAINING PROTEIN YKL091C-RELATED"/>
    <property type="match status" value="1"/>
</dbReference>
<feature type="compositionally biased region" description="Low complexity" evidence="1">
    <location>
        <begin position="1112"/>
        <end position="1121"/>
    </location>
</feature>
<dbReference type="PROSITE" id="PS50191">
    <property type="entry name" value="CRAL_TRIO"/>
    <property type="match status" value="1"/>
</dbReference>
<dbReference type="OrthoDB" id="1434354at2759"/>
<feature type="region of interest" description="Disordered" evidence="1">
    <location>
        <begin position="1097"/>
        <end position="1138"/>
    </location>
</feature>
<evidence type="ECO:0000256" key="1">
    <source>
        <dbReference type="SAM" id="MobiDB-lite"/>
    </source>
</evidence>
<dbReference type="InterPro" id="IPR036273">
    <property type="entry name" value="CRAL/TRIO_N_dom_sf"/>
</dbReference>
<dbReference type="Proteomes" id="UP000649617">
    <property type="component" value="Unassembled WGS sequence"/>
</dbReference>
<keyword evidence="4" id="KW-1185">Reference proteome</keyword>
<dbReference type="InterPro" id="IPR036865">
    <property type="entry name" value="CRAL-TRIO_dom_sf"/>
</dbReference>
<organism evidence="3 4">
    <name type="scientific">Symbiodinium pilosum</name>
    <name type="common">Dinoflagellate</name>
    <dbReference type="NCBI Taxonomy" id="2952"/>
    <lineage>
        <taxon>Eukaryota</taxon>
        <taxon>Sar</taxon>
        <taxon>Alveolata</taxon>
        <taxon>Dinophyceae</taxon>
        <taxon>Suessiales</taxon>
        <taxon>Symbiodiniaceae</taxon>
        <taxon>Symbiodinium</taxon>
    </lineage>
</organism>
<feature type="compositionally biased region" description="Basic and acidic residues" evidence="1">
    <location>
        <begin position="957"/>
        <end position="966"/>
    </location>
</feature>
<feature type="region of interest" description="Disordered" evidence="1">
    <location>
        <begin position="571"/>
        <end position="596"/>
    </location>
</feature>
<dbReference type="EMBL" id="CAJNIZ010021079">
    <property type="protein sequence ID" value="CAE7448009.1"/>
    <property type="molecule type" value="Genomic_DNA"/>
</dbReference>
<evidence type="ECO:0000313" key="3">
    <source>
        <dbReference type="EMBL" id="CAE7448009.1"/>
    </source>
</evidence>
<dbReference type="InterPro" id="IPR051026">
    <property type="entry name" value="PI/PC_transfer"/>
</dbReference>
<feature type="compositionally biased region" description="Basic and acidic residues" evidence="1">
    <location>
        <begin position="571"/>
        <end position="581"/>
    </location>
</feature>
<dbReference type="CDD" id="cd00170">
    <property type="entry name" value="SEC14"/>
    <property type="match status" value="1"/>
</dbReference>
<feature type="compositionally biased region" description="Basic and acidic residues" evidence="1">
    <location>
        <begin position="936"/>
        <end position="947"/>
    </location>
</feature>
<dbReference type="Pfam" id="PF00650">
    <property type="entry name" value="CRAL_TRIO"/>
    <property type="match status" value="1"/>
</dbReference>
<proteinExistence type="predicted"/>
<dbReference type="AlphaFoldDB" id="A0A812RQS1"/>
<feature type="compositionally biased region" description="Basic and acidic residues" evidence="1">
    <location>
        <begin position="1122"/>
        <end position="1136"/>
    </location>
</feature>
<reference evidence="3" key="1">
    <citation type="submission" date="2021-02" db="EMBL/GenBank/DDBJ databases">
        <authorList>
            <person name="Dougan E. K."/>
            <person name="Rhodes N."/>
            <person name="Thang M."/>
            <person name="Chan C."/>
        </authorList>
    </citation>
    <scope>NUCLEOTIDE SEQUENCE</scope>
</reference>
<comment type="caution">
    <text evidence="3">The sequence shown here is derived from an EMBL/GenBank/DDBJ whole genome shotgun (WGS) entry which is preliminary data.</text>
</comment>
<feature type="compositionally biased region" description="Acidic residues" evidence="1">
    <location>
        <begin position="1101"/>
        <end position="1111"/>
    </location>
</feature>
<feature type="region of interest" description="Disordered" evidence="1">
    <location>
        <begin position="936"/>
        <end position="978"/>
    </location>
</feature>
<accession>A0A812RQS1</accession>
<sequence length="1181" mass="131435">MRRKVQSSSPFAEEKELLRFLVARKWQVDAAAEQFQAMIRWRNEHDVDRVRRKALGPFGPEAALQAAQDSRLSRQGVEMFPQLRLVEPLANESALLYYGQTLAFGFDKKGQPVQIQNGGLAGWRFKDMLGVIGGSEQMLASLVRMHELQAARMEEASRRHGRPITKQVVITNADGMPLRPHPLAVAAFKDFLVVSSRYYPESLAVLFVVNAPPVFVAQRASLLFVTGERPLVGGGLGAEAFARLVSREPRGARESQPVGISFQDRTKTTAVELISMLDQRRRDVGKQLDTLESKVETQDLVIWLALSEPPETRRRARMTAKSKRCLLKRAEKQGCQLDLGTLKADYKNGAINLNGKKVAGSGGQPSTEEVLVADYGDPVRFVVLTPLGTGGANTETSTVSELGSALAIVGGPGLTADRPQKIGAMNAKVERRETLRASAPGQRKTACVTWKLEVHLVAFQEVHSEYLKAGTADDRKEVRGMERQSNCSQKQIRQLGIIKRRQVANNAMAVTVPTASGDVGYIKMHLPACFTLNKTGAEVEEWTSMYALREARLVVLGDFSEIFVRRKEEHRLTGQLRDPRKMTQAPNESGSKADDPFQSIKQMAAEIIQPSDGRGPRKRCQRTLEENVENEAEREEWRRELLRAVRAGDGWGERLQKHFQQLFAKQQASTVAQDMEKIWRELERRKRLEDATGQFERTQHVLVSLWPSFVASIGFGYLRQINPPLGLWASLLHWDVEADHHQVVSWVELVASFEMSMGARMPQQKGVRSKGPAEKVLSWSPLDADFGRDTPQGVKADEFLTACGFLIQGHRALASTVTKIGSVVLTLRLLAYTKKFRTHDNSAGGRPGPLAQRPGLRWSDSMEAGFLRRYDLPWASGKQGRSPQPTGLTRLAATPPYYTTIAYQGGMIWAAWAAVMLAATVAEQPIRNVAKNIERDSGGINCEEPRRAAPGSTAKPRSVEEADNERLPVSVDPLGLRSPPPQDIQACKFYGWASKAEMFTQRGVAEEEGEEEVPVEESDETAMMRGDSKPSNAVGRRPTQAFGEPAQFYGTIVGPLGRRSGGKEDLANKIARAYNSVEEPEPPTPLLELRIAMRSHTNDETQGEEEDEADQPMEQQQQQNQQDKEEGGSKAEERGAPAELYNGRKAQWVAFCCELQVMVWFLRNREEPLKSKRDDGDRGKR</sequence>
<dbReference type="SUPFAM" id="SSF46938">
    <property type="entry name" value="CRAL/TRIO N-terminal domain"/>
    <property type="match status" value="1"/>
</dbReference>
<gene>
    <name evidence="3" type="ORF">SPIL2461_LOCUS10944</name>
</gene>